<sequence length="230" mass="23937">MRIRIAAILGTTALALALPACSPGATTQPVTKAPVARPQDQGSDDSNNHSLSSAALAARLLTDHDLGDDYTLQPEIPTRHNEVTVLGCPALGELGDEAAMGGSLGFSRQAKASFVHDDGSSGEVSEELYSDTAARLSTGAVKIFDAMTGCPVYQVLVDGTAIDVTTQELAAPQLGDEQWSQLLTFVAGGRTSTVKQTAIRTDNVLLVLSGSPTLVELHLDRALAKVTAAR</sequence>
<evidence type="ECO:0008006" key="5">
    <source>
        <dbReference type="Google" id="ProtNLM"/>
    </source>
</evidence>
<feature type="region of interest" description="Disordered" evidence="1">
    <location>
        <begin position="26"/>
        <end position="49"/>
    </location>
</feature>
<reference evidence="3" key="1">
    <citation type="submission" date="2022-10" db="EMBL/GenBank/DDBJ databases">
        <title>The complete genomes of actinobacterial strains from the NBC collection.</title>
        <authorList>
            <person name="Joergensen T.S."/>
            <person name="Alvarez Arevalo M."/>
            <person name="Sterndorff E.B."/>
            <person name="Faurdal D."/>
            <person name="Vuksanovic O."/>
            <person name="Mourched A.-S."/>
            <person name="Charusanti P."/>
            <person name="Shaw S."/>
            <person name="Blin K."/>
            <person name="Weber T."/>
        </authorList>
    </citation>
    <scope>NUCLEOTIDE SEQUENCE</scope>
    <source>
        <strain evidence="3">NBC_00189</strain>
    </source>
</reference>
<dbReference type="RefSeq" id="WP_328939306.1">
    <property type="nucleotide sequence ID" value="NZ_CP108133.1"/>
</dbReference>
<evidence type="ECO:0000313" key="4">
    <source>
        <dbReference type="Proteomes" id="UP001432166"/>
    </source>
</evidence>
<keyword evidence="4" id="KW-1185">Reference proteome</keyword>
<feature type="signal peptide" evidence="2">
    <location>
        <begin position="1"/>
        <end position="22"/>
    </location>
</feature>
<evidence type="ECO:0000313" key="3">
    <source>
        <dbReference type="EMBL" id="WTP53520.1"/>
    </source>
</evidence>
<accession>A0ABZ1JUW4</accession>
<name>A0ABZ1JUW4_9ACTN</name>
<feature type="compositionally biased region" description="Polar residues" evidence="1">
    <location>
        <begin position="40"/>
        <end position="49"/>
    </location>
</feature>
<protein>
    <recommendedName>
        <fullName evidence="5">Secreted protein</fullName>
    </recommendedName>
</protein>
<evidence type="ECO:0000256" key="2">
    <source>
        <dbReference type="SAM" id="SignalP"/>
    </source>
</evidence>
<organism evidence="3 4">
    <name type="scientific">Streptomyces tauricus</name>
    <dbReference type="NCBI Taxonomy" id="68274"/>
    <lineage>
        <taxon>Bacteria</taxon>
        <taxon>Bacillati</taxon>
        <taxon>Actinomycetota</taxon>
        <taxon>Actinomycetes</taxon>
        <taxon>Kitasatosporales</taxon>
        <taxon>Streptomycetaceae</taxon>
        <taxon>Streptomyces</taxon>
        <taxon>Streptomyces aurantiacus group</taxon>
    </lineage>
</organism>
<dbReference type="EMBL" id="CP108133">
    <property type="protein sequence ID" value="WTP53520.1"/>
    <property type="molecule type" value="Genomic_DNA"/>
</dbReference>
<keyword evidence="2" id="KW-0732">Signal</keyword>
<dbReference type="Proteomes" id="UP001432166">
    <property type="component" value="Chromosome"/>
</dbReference>
<gene>
    <name evidence="3" type="ORF">OG288_37495</name>
</gene>
<evidence type="ECO:0000256" key="1">
    <source>
        <dbReference type="SAM" id="MobiDB-lite"/>
    </source>
</evidence>
<proteinExistence type="predicted"/>
<feature type="chain" id="PRO_5045938314" description="Secreted protein" evidence="2">
    <location>
        <begin position="23"/>
        <end position="230"/>
    </location>
</feature>